<evidence type="ECO:0000313" key="2">
    <source>
        <dbReference type="EMBL" id="SDY56818.1"/>
    </source>
</evidence>
<dbReference type="AlphaFoldDB" id="A0A1H3KYM2"/>
<dbReference type="EMBL" id="FNOV01000010">
    <property type="protein sequence ID" value="SDY56818.1"/>
    <property type="molecule type" value="Genomic_DNA"/>
</dbReference>
<accession>A0A1H3KYM2</accession>
<dbReference type="OrthoDB" id="5500241at2"/>
<evidence type="ECO:0000313" key="3">
    <source>
        <dbReference type="Proteomes" id="UP000199249"/>
    </source>
</evidence>
<evidence type="ECO:0008006" key="4">
    <source>
        <dbReference type="Google" id="ProtNLM"/>
    </source>
</evidence>
<dbReference type="Gene3D" id="3.30.870.10">
    <property type="entry name" value="Endonuclease Chain A"/>
    <property type="match status" value="1"/>
</dbReference>
<proteinExistence type="predicted"/>
<reference evidence="3" key="1">
    <citation type="submission" date="2016-10" db="EMBL/GenBank/DDBJ databases">
        <authorList>
            <person name="Varghese N."/>
            <person name="Submissions S."/>
        </authorList>
    </citation>
    <scope>NUCLEOTIDE SEQUENCE [LARGE SCALE GENOMIC DNA]</scope>
    <source>
        <strain evidence="3">CGMCC 1.8975</strain>
    </source>
</reference>
<dbReference type="RefSeq" id="WP_092741516.1">
    <property type="nucleotide sequence ID" value="NZ_FNOV01000010.1"/>
</dbReference>
<evidence type="ECO:0000256" key="1">
    <source>
        <dbReference type="SAM" id="MobiDB-lite"/>
    </source>
</evidence>
<gene>
    <name evidence="2" type="ORF">SAMN04488069_1108</name>
</gene>
<keyword evidence="3" id="KW-1185">Reference proteome</keyword>
<dbReference type="STRING" id="651662.SAMN04488069_1108"/>
<organism evidence="2 3">
    <name type="scientific">Hymenobacter psychrophilus</name>
    <dbReference type="NCBI Taxonomy" id="651662"/>
    <lineage>
        <taxon>Bacteria</taxon>
        <taxon>Pseudomonadati</taxon>
        <taxon>Bacteroidota</taxon>
        <taxon>Cytophagia</taxon>
        <taxon>Cytophagales</taxon>
        <taxon>Hymenobacteraceae</taxon>
        <taxon>Hymenobacter</taxon>
    </lineage>
</organism>
<sequence length="314" mass="35080">MKIIQSHDVQSKLMNVILTANKELVLVSPYVNLAYTKQVSAAIVAAQQKGVKIDFYIREDSNTDSRVSKQQVLDMGITPRLIPNLHAKFYFNESTGIIASLNLLSSSIGNSIEIGGQLETPAEIEELRLFIENFITPHEIGRTAAPVKPAAVESKPMVPETKAPAKTLSDEETRFQRQPFGQVLADYLSAQVDRRCTIEGDGDFMTIRAVGNTFSVLLDNAQGTTSQLVLRGVVSVSEADRFARKSASHYKMGAYDYMIRRGAKGYYDQVEAMRRSRMSATQFDELPYIEKEVLLSEVAYFLRATQAFKADYRN</sequence>
<protein>
    <recommendedName>
        <fullName evidence="4">PLD-like domain-containing protein</fullName>
    </recommendedName>
</protein>
<name>A0A1H3KYM2_9BACT</name>
<dbReference type="Proteomes" id="UP000199249">
    <property type="component" value="Unassembled WGS sequence"/>
</dbReference>
<feature type="region of interest" description="Disordered" evidence="1">
    <location>
        <begin position="147"/>
        <end position="172"/>
    </location>
</feature>
<dbReference type="SUPFAM" id="SSF56024">
    <property type="entry name" value="Phospholipase D/nuclease"/>
    <property type="match status" value="1"/>
</dbReference>